<keyword evidence="5" id="KW-1185">Reference proteome</keyword>
<feature type="compositionally biased region" description="Low complexity" evidence="2">
    <location>
        <begin position="558"/>
        <end position="570"/>
    </location>
</feature>
<evidence type="ECO:0000256" key="2">
    <source>
        <dbReference type="SAM" id="MobiDB-lite"/>
    </source>
</evidence>
<proteinExistence type="predicted"/>
<accession>A0A5C6DNC6</accession>
<feature type="compositionally biased region" description="Polar residues" evidence="2">
    <location>
        <begin position="496"/>
        <end position="533"/>
    </location>
</feature>
<feature type="region of interest" description="Disordered" evidence="2">
    <location>
        <begin position="728"/>
        <end position="748"/>
    </location>
</feature>
<feature type="coiled-coil region" evidence="1">
    <location>
        <begin position="105"/>
        <end position="167"/>
    </location>
</feature>
<keyword evidence="3" id="KW-0812">Transmembrane</keyword>
<feature type="transmembrane region" description="Helical" evidence="3">
    <location>
        <begin position="12"/>
        <end position="35"/>
    </location>
</feature>
<evidence type="ECO:0000256" key="1">
    <source>
        <dbReference type="SAM" id="Coils"/>
    </source>
</evidence>
<feature type="compositionally biased region" description="Low complexity" evidence="2">
    <location>
        <begin position="580"/>
        <end position="617"/>
    </location>
</feature>
<gene>
    <name evidence="4" type="ORF">Q31b_38610</name>
</gene>
<organism evidence="4 5">
    <name type="scientific">Novipirellula aureliae</name>
    <dbReference type="NCBI Taxonomy" id="2527966"/>
    <lineage>
        <taxon>Bacteria</taxon>
        <taxon>Pseudomonadati</taxon>
        <taxon>Planctomycetota</taxon>
        <taxon>Planctomycetia</taxon>
        <taxon>Pirellulales</taxon>
        <taxon>Pirellulaceae</taxon>
        <taxon>Novipirellula</taxon>
    </lineage>
</organism>
<evidence type="ECO:0000313" key="5">
    <source>
        <dbReference type="Proteomes" id="UP000315471"/>
    </source>
</evidence>
<keyword evidence="3" id="KW-0472">Membrane</keyword>
<dbReference type="AlphaFoldDB" id="A0A5C6DNC6"/>
<dbReference type="RefSeq" id="WP_146601108.1">
    <property type="nucleotide sequence ID" value="NZ_SJPY01000006.1"/>
</dbReference>
<evidence type="ECO:0000256" key="3">
    <source>
        <dbReference type="SAM" id="Phobius"/>
    </source>
</evidence>
<feature type="compositionally biased region" description="Polar residues" evidence="2">
    <location>
        <begin position="388"/>
        <end position="410"/>
    </location>
</feature>
<sequence>MSGRRRQPVSPSLFPFLAVLVCTLGTLILFLALVAQKATKTAEQKVAEATQQAEQQLAEADASAGSSLTAKTVDSMIAEEELRLAQVVAFRDEQAADLGAKRDHLTHIEDHLKRVRDELMRLSDEVKRATGEEEVEVIDEATIAFMKTKLEEEEKAVEKLKESTANQTPRVVIVPHKGPNGTDRRPIYLECTKNGIMLWPEGVRITPEQIEKSSRGANPIDAALRIVRHHCLQNYGDPISPYPLLVVRPNGIETYAAARGAMEDWDDQFGYELVPENVELAFNPPDPALKKRIDQAVQDAIANQQARTEISRLAMNGRGRYPRAFDGNRGSNSGARKPLPTLSAKQLDQQGRANGFHKATDGMPSGSEYYASSANSYSSRNSARKQSDWSTGNGTATNASQSGQTGSNANGEGVGSAMSAPSMQRIENDMEIAASELRSPSGLSEAMTTLPSGMREDQSAEELLLGSASGLRTPGDGSTTNGEMSSFLDRHHANPATPSSTGSFADSITNPSDLTLGQPDGSQPGSSTGSSFDSPDAFMGNESLQTEGAYADSDSVHGGNAQQGSAASGGQREGEYGAIGSPSAGGASSSAPAPSETQQSGSMSISNRSPNSSPNRSNRGENWAVPEHVAVAKGNQIVRTIRVVCYEDQFILIAPSTGGATEVFGFSDGNVSKATFDLGAAVRERISGWGPTFPGGRWQPVLSVEVMPGGSERFEQLQQLMRGSGVEVRGSGENVNVNRAPAQPRSNR</sequence>
<keyword evidence="3" id="KW-1133">Transmembrane helix</keyword>
<comment type="caution">
    <text evidence="4">The sequence shown here is derived from an EMBL/GenBank/DDBJ whole genome shotgun (WGS) entry which is preliminary data.</text>
</comment>
<dbReference type="OrthoDB" id="233190at2"/>
<feature type="region of interest" description="Disordered" evidence="2">
    <location>
        <begin position="381"/>
        <end position="418"/>
    </location>
</feature>
<evidence type="ECO:0008006" key="6">
    <source>
        <dbReference type="Google" id="ProtNLM"/>
    </source>
</evidence>
<protein>
    <recommendedName>
        <fullName evidence="6">IncA protein</fullName>
    </recommendedName>
</protein>
<evidence type="ECO:0000313" key="4">
    <source>
        <dbReference type="EMBL" id="TWU38783.1"/>
    </source>
</evidence>
<name>A0A5C6DNC6_9BACT</name>
<feature type="region of interest" description="Disordered" evidence="2">
    <location>
        <begin position="468"/>
        <end position="621"/>
    </location>
</feature>
<dbReference type="EMBL" id="SJPY01000006">
    <property type="protein sequence ID" value="TWU38783.1"/>
    <property type="molecule type" value="Genomic_DNA"/>
</dbReference>
<feature type="region of interest" description="Disordered" evidence="2">
    <location>
        <begin position="312"/>
        <end position="341"/>
    </location>
</feature>
<reference evidence="4 5" key="1">
    <citation type="submission" date="2019-02" db="EMBL/GenBank/DDBJ databases">
        <title>Deep-cultivation of Planctomycetes and their phenomic and genomic characterization uncovers novel biology.</title>
        <authorList>
            <person name="Wiegand S."/>
            <person name="Jogler M."/>
            <person name="Boedeker C."/>
            <person name="Pinto D."/>
            <person name="Vollmers J."/>
            <person name="Rivas-Marin E."/>
            <person name="Kohn T."/>
            <person name="Peeters S.H."/>
            <person name="Heuer A."/>
            <person name="Rast P."/>
            <person name="Oberbeckmann S."/>
            <person name="Bunk B."/>
            <person name="Jeske O."/>
            <person name="Meyerdierks A."/>
            <person name="Storesund J.E."/>
            <person name="Kallscheuer N."/>
            <person name="Luecker S."/>
            <person name="Lage O.M."/>
            <person name="Pohl T."/>
            <person name="Merkel B.J."/>
            <person name="Hornburger P."/>
            <person name="Mueller R.-W."/>
            <person name="Bruemmer F."/>
            <person name="Labrenz M."/>
            <person name="Spormann A.M."/>
            <person name="Op Den Camp H."/>
            <person name="Overmann J."/>
            <person name="Amann R."/>
            <person name="Jetten M.S.M."/>
            <person name="Mascher T."/>
            <person name="Medema M.H."/>
            <person name="Devos D.P."/>
            <person name="Kaster A.-K."/>
            <person name="Ovreas L."/>
            <person name="Rohde M."/>
            <person name="Galperin M.Y."/>
            <person name="Jogler C."/>
        </authorList>
    </citation>
    <scope>NUCLEOTIDE SEQUENCE [LARGE SCALE GENOMIC DNA]</scope>
    <source>
        <strain evidence="4 5">Q31b</strain>
    </source>
</reference>
<keyword evidence="1" id="KW-0175">Coiled coil</keyword>
<dbReference type="Proteomes" id="UP000315471">
    <property type="component" value="Unassembled WGS sequence"/>
</dbReference>